<dbReference type="Proteomes" id="UP000183085">
    <property type="component" value="Unassembled WGS sequence"/>
</dbReference>
<dbReference type="EMBL" id="MNYI01000026">
    <property type="protein sequence ID" value="OIP43123.1"/>
    <property type="molecule type" value="Genomic_DNA"/>
</dbReference>
<protein>
    <submittedName>
        <fullName evidence="1">Uncharacterized protein</fullName>
    </submittedName>
</protein>
<accession>A0A1J5E678</accession>
<reference evidence="1 2" key="1">
    <citation type="journal article" date="2016" name="Environ. Microbiol.">
        <title>Genomic resolution of a cold subsurface aquifer community provides metabolic insights for novel microbes adapted to high CO concentrations.</title>
        <authorList>
            <person name="Probst A.J."/>
            <person name="Castelle C.J."/>
            <person name="Singh A."/>
            <person name="Brown C.T."/>
            <person name="Anantharaman K."/>
            <person name="Sharon I."/>
            <person name="Hug L.A."/>
            <person name="Burstein D."/>
            <person name="Emerson J.B."/>
            <person name="Thomas B.C."/>
            <person name="Banfield J.F."/>
        </authorList>
    </citation>
    <scope>NUCLEOTIDE SEQUENCE [LARGE SCALE GENOMIC DNA]</scope>
    <source>
        <strain evidence="1">CG2_30_40_21</strain>
    </source>
</reference>
<proteinExistence type="predicted"/>
<name>A0A1J5E678_9BACT</name>
<evidence type="ECO:0000313" key="1">
    <source>
        <dbReference type="EMBL" id="OIP43123.1"/>
    </source>
</evidence>
<gene>
    <name evidence="1" type="ORF">AUJ95_00985</name>
</gene>
<dbReference type="AlphaFoldDB" id="A0A1J5E678"/>
<organism evidence="1 2">
    <name type="scientific">Candidatus Desantisbacteria bacterium CG2_30_40_21</name>
    <dbReference type="NCBI Taxonomy" id="1817895"/>
    <lineage>
        <taxon>Bacteria</taxon>
        <taxon>Candidatus Desantisiibacteriota</taxon>
    </lineage>
</organism>
<sequence length="80" mass="9324">MPILTLPAHFDGNRICLDEPFSLQPNTNLIITILPRQESNNEHRDWLQLSSQKLEDAYGKNEPEYSSSLLKEVNHNYETR</sequence>
<evidence type="ECO:0000313" key="2">
    <source>
        <dbReference type="Proteomes" id="UP000183085"/>
    </source>
</evidence>
<dbReference type="STRING" id="1817895.AUJ95_00985"/>
<comment type="caution">
    <text evidence="1">The sequence shown here is derived from an EMBL/GenBank/DDBJ whole genome shotgun (WGS) entry which is preliminary data.</text>
</comment>